<evidence type="ECO:0000313" key="3">
    <source>
        <dbReference type="EMBL" id="MCY0150914.1"/>
    </source>
</evidence>
<protein>
    <submittedName>
        <fullName evidence="3">Uncharacterized protein</fullName>
    </submittedName>
</protein>
<dbReference type="RefSeq" id="WP_267656027.1">
    <property type="nucleotide sequence ID" value="NZ_JAOVZR010000001.1"/>
</dbReference>
<feature type="region of interest" description="Disordered" evidence="1">
    <location>
        <begin position="1"/>
        <end position="29"/>
    </location>
</feature>
<keyword evidence="4" id="KW-1185">Reference proteome</keyword>
<reference evidence="3" key="1">
    <citation type="submission" date="2022-10" db="EMBL/GenBank/DDBJ databases">
        <title>Hoeflea sp. G2-23, isolated from marine algae.</title>
        <authorList>
            <person name="Kristyanto S."/>
            <person name="Kim J.M."/>
            <person name="Jeon C.O."/>
        </authorList>
    </citation>
    <scope>NUCLEOTIDE SEQUENCE</scope>
    <source>
        <strain evidence="3">G2-23</strain>
    </source>
</reference>
<evidence type="ECO:0000256" key="1">
    <source>
        <dbReference type="SAM" id="MobiDB-lite"/>
    </source>
</evidence>
<dbReference type="Proteomes" id="UP001073227">
    <property type="component" value="Unassembled WGS sequence"/>
</dbReference>
<evidence type="ECO:0000313" key="4">
    <source>
        <dbReference type="Proteomes" id="UP001073227"/>
    </source>
</evidence>
<proteinExistence type="predicted"/>
<sequence>MNKEALSFKTSSLEWRSNQPNPNFNNPRETSLCAPVDLTAAGEVEGFHAFNRARARSLITTTAHVMRRGEVA</sequence>
<dbReference type="EMBL" id="JAOVZR010000004">
    <property type="protein sequence ID" value="MCY0150914.1"/>
    <property type="molecule type" value="Genomic_DNA"/>
</dbReference>
<feature type="compositionally biased region" description="Polar residues" evidence="1">
    <location>
        <begin position="8"/>
        <end position="29"/>
    </location>
</feature>
<accession>A0ABT3ZGI2</accession>
<comment type="caution">
    <text evidence="3">The sequence shown here is derived from an EMBL/GenBank/DDBJ whole genome shotgun (WGS) entry which is preliminary data.</text>
</comment>
<evidence type="ECO:0000313" key="2">
    <source>
        <dbReference type="EMBL" id="MCY0150598.1"/>
    </source>
</evidence>
<organism evidence="3 4">
    <name type="scientific">Hoeflea algicola</name>
    <dbReference type="NCBI Taxonomy" id="2983763"/>
    <lineage>
        <taxon>Bacteria</taxon>
        <taxon>Pseudomonadati</taxon>
        <taxon>Pseudomonadota</taxon>
        <taxon>Alphaproteobacteria</taxon>
        <taxon>Hyphomicrobiales</taxon>
        <taxon>Rhizobiaceae</taxon>
        <taxon>Hoeflea</taxon>
    </lineage>
</organism>
<dbReference type="EMBL" id="JAOVZR010000001">
    <property type="protein sequence ID" value="MCY0150598.1"/>
    <property type="molecule type" value="Genomic_DNA"/>
</dbReference>
<gene>
    <name evidence="2" type="ORF">OEG84_23560</name>
    <name evidence="3" type="ORF">OEG84_25240</name>
</gene>
<name>A0ABT3ZGI2_9HYPH</name>